<dbReference type="AlphaFoldDB" id="A0A364MR88"/>
<gene>
    <name evidence="2" type="ORF">DDE83_009211</name>
</gene>
<dbReference type="EMBL" id="QGDH01000633">
    <property type="protein sequence ID" value="RAQ99007.1"/>
    <property type="molecule type" value="Genomic_DNA"/>
</dbReference>
<reference evidence="3" key="1">
    <citation type="submission" date="2018-05" db="EMBL/GenBank/DDBJ databases">
        <title>Draft genome sequence of Stemphylium lycopersici strain CIDEFI 213.</title>
        <authorList>
            <person name="Medina R."/>
            <person name="Franco M.E.E."/>
            <person name="Lucentini C.G."/>
            <person name="Saparrat M.C.N."/>
            <person name="Balatti P.A."/>
        </authorList>
    </citation>
    <scope>NUCLEOTIDE SEQUENCE [LARGE SCALE GENOMIC DNA]</scope>
    <source>
        <strain evidence="3">CIDEFI 213</strain>
    </source>
</reference>
<accession>A0A364MR88</accession>
<protein>
    <recommendedName>
        <fullName evidence="1">DDE-1 domain-containing protein</fullName>
    </recommendedName>
</protein>
<comment type="caution">
    <text evidence="2">The sequence shown here is derived from an EMBL/GenBank/DDBJ whole genome shotgun (WGS) entry which is preliminary data.</text>
</comment>
<dbReference type="GO" id="GO:0003676">
    <property type="term" value="F:nucleic acid binding"/>
    <property type="evidence" value="ECO:0007669"/>
    <property type="project" value="InterPro"/>
</dbReference>
<feature type="domain" description="DDE-1" evidence="1">
    <location>
        <begin position="57"/>
        <end position="199"/>
    </location>
</feature>
<dbReference type="Pfam" id="PF03184">
    <property type="entry name" value="DDE_1"/>
    <property type="match status" value="1"/>
</dbReference>
<organism evidence="2 3">
    <name type="scientific">Stemphylium lycopersici</name>
    <name type="common">Tomato gray leaf spot disease fungus</name>
    <name type="synonym">Thyrospora lycopersici</name>
    <dbReference type="NCBI Taxonomy" id="183478"/>
    <lineage>
        <taxon>Eukaryota</taxon>
        <taxon>Fungi</taxon>
        <taxon>Dikarya</taxon>
        <taxon>Ascomycota</taxon>
        <taxon>Pezizomycotina</taxon>
        <taxon>Dothideomycetes</taxon>
        <taxon>Pleosporomycetidae</taxon>
        <taxon>Pleosporales</taxon>
        <taxon>Pleosporineae</taxon>
        <taxon>Pleosporaceae</taxon>
        <taxon>Stemphylium</taxon>
    </lineage>
</organism>
<name>A0A364MR88_STELY</name>
<evidence type="ECO:0000313" key="2">
    <source>
        <dbReference type="EMBL" id="RAQ99007.1"/>
    </source>
</evidence>
<dbReference type="InterPro" id="IPR004875">
    <property type="entry name" value="DDE_SF_endonuclease_dom"/>
</dbReference>
<keyword evidence="3" id="KW-1185">Reference proteome</keyword>
<sequence>MELSCGVLKLDRRGFPPHVIDVRRMADALLAARGQEPPPPPVGKCWVSRFVNSQSKLQTKWNRKFHSQRARCEDPVAISAWFKLVEETRQAYGILDNNVYNFDETSFIIGVAATSKVVTSSDIYCIENKIITLCMPPYTSHLLQPLDVSCFSPLKRAYGHEIQELARQGVYHIDKVDFLTTYTQIRPAVFTEQNIQAGF</sequence>
<proteinExistence type="predicted"/>
<evidence type="ECO:0000259" key="1">
    <source>
        <dbReference type="Pfam" id="PF03184"/>
    </source>
</evidence>
<dbReference type="Proteomes" id="UP000249619">
    <property type="component" value="Unassembled WGS sequence"/>
</dbReference>
<evidence type="ECO:0000313" key="3">
    <source>
        <dbReference type="Proteomes" id="UP000249619"/>
    </source>
</evidence>